<proteinExistence type="predicted"/>
<dbReference type="Proteomes" id="UP000063308">
    <property type="component" value="Plasmid pNK6b"/>
</dbReference>
<organism evidence="1 2">
    <name type="scientific">Bradyrhizobium diazoefficiens</name>
    <dbReference type="NCBI Taxonomy" id="1355477"/>
    <lineage>
        <taxon>Bacteria</taxon>
        <taxon>Pseudomonadati</taxon>
        <taxon>Pseudomonadota</taxon>
        <taxon>Alphaproteobacteria</taxon>
        <taxon>Hyphomicrobiales</taxon>
        <taxon>Nitrobacteraceae</taxon>
        <taxon>Bradyrhizobium</taxon>
    </lineage>
</organism>
<accession>A0A0E3VXW9</accession>
<keyword evidence="1" id="KW-0614">Plasmid</keyword>
<geneLocation type="plasmid" evidence="2">
    <name>pNK6b DNA</name>
</geneLocation>
<protein>
    <submittedName>
        <fullName evidence="1">Sulfite reductase flavoprotein component</fullName>
    </submittedName>
</protein>
<dbReference type="EMBL" id="AP014686">
    <property type="protein sequence ID" value="BAR63390.1"/>
    <property type="molecule type" value="Genomic_DNA"/>
</dbReference>
<evidence type="ECO:0000313" key="2">
    <source>
        <dbReference type="Proteomes" id="UP000063308"/>
    </source>
</evidence>
<dbReference type="AlphaFoldDB" id="A0A0E3VXW9"/>
<gene>
    <name evidence="1" type="ORF">NK6_b_196</name>
</gene>
<name>A0A0E3VXW9_9BRAD</name>
<evidence type="ECO:0000313" key="1">
    <source>
        <dbReference type="EMBL" id="BAR63390.1"/>
    </source>
</evidence>
<reference evidence="1 2" key="1">
    <citation type="submission" date="2014-11" db="EMBL/GenBank/DDBJ databases">
        <title>Symbiosis island explosion on the genome of extra-slow-growing strains of soybean bradyrhizobia with massive insertion sequences.</title>
        <authorList>
            <person name="Iida T."/>
            <person name="Minamisawa K."/>
        </authorList>
    </citation>
    <scope>NUCLEOTIDE SEQUENCE [LARGE SCALE GENOMIC DNA]</scope>
    <source>
        <strain evidence="1 2">NK6</strain>
        <plasmid evidence="2">pNK6b DNA</plasmid>
    </source>
</reference>
<sequence length="123" mass="12830">MAEATVRPALKTFAGEAEPLPPPIWNRLSTTALAKLGPSARTKAKKPMNMIRRTSSANQASIVAAWMASQAAAMPTSMPARIQNSDFAAFVTVDSQPFAAVTTWFSTVVSTPPSAAAIAGPTV</sequence>